<feature type="signal peptide" evidence="1">
    <location>
        <begin position="1"/>
        <end position="20"/>
    </location>
</feature>
<sequence>MSKKILITLFFIINAAGVYAQQYTVKDLIGHWREARNKQANIYFLTDSTGVWVGNDGFLYNKMNYTVKANKDIIELSYTIQIDAKKPKYAHPYIKFLNDSTFLIRFGWSIPNNADTTNKKVAVFVKDKKEMPGAAIRLPTYKDLLGQWVLTFKNEPRESKLNFIDSNRVIKKTATNAVLMNYIVDFTKQPITMDLYVGGKLVNQTFWLFEGPNNALIEFFDPGKRKDHFTTFGKNYLYKREKPL</sequence>
<name>A0A556MLW7_9SPHI</name>
<dbReference type="OrthoDB" id="1399005at2"/>
<organism evidence="2 3">
    <name type="scientific">Mucilaginibacter corticis</name>
    <dbReference type="NCBI Taxonomy" id="2597670"/>
    <lineage>
        <taxon>Bacteria</taxon>
        <taxon>Pseudomonadati</taxon>
        <taxon>Bacteroidota</taxon>
        <taxon>Sphingobacteriia</taxon>
        <taxon>Sphingobacteriales</taxon>
        <taxon>Sphingobacteriaceae</taxon>
        <taxon>Mucilaginibacter</taxon>
    </lineage>
</organism>
<reference evidence="2 3" key="1">
    <citation type="submission" date="2019-07" db="EMBL/GenBank/DDBJ databases">
        <authorList>
            <person name="Huq M.A."/>
        </authorList>
    </citation>
    <scope>NUCLEOTIDE SEQUENCE [LARGE SCALE GENOMIC DNA]</scope>
    <source>
        <strain evidence="2 3">MAH-19</strain>
    </source>
</reference>
<gene>
    <name evidence="2" type="ORF">FO440_13690</name>
</gene>
<dbReference type="RefSeq" id="WP_144248827.1">
    <property type="nucleotide sequence ID" value="NZ_VLPK01000002.1"/>
</dbReference>
<dbReference type="AlphaFoldDB" id="A0A556MLW7"/>
<keyword evidence="1" id="KW-0732">Signal</keyword>
<dbReference type="Proteomes" id="UP000318733">
    <property type="component" value="Unassembled WGS sequence"/>
</dbReference>
<proteinExistence type="predicted"/>
<dbReference type="EMBL" id="VLPK01000002">
    <property type="protein sequence ID" value="TSJ40789.1"/>
    <property type="molecule type" value="Genomic_DNA"/>
</dbReference>
<evidence type="ECO:0000313" key="2">
    <source>
        <dbReference type="EMBL" id="TSJ40789.1"/>
    </source>
</evidence>
<keyword evidence="3" id="KW-1185">Reference proteome</keyword>
<evidence type="ECO:0000256" key="1">
    <source>
        <dbReference type="SAM" id="SignalP"/>
    </source>
</evidence>
<comment type="caution">
    <text evidence="2">The sequence shown here is derived from an EMBL/GenBank/DDBJ whole genome shotgun (WGS) entry which is preliminary data.</text>
</comment>
<evidence type="ECO:0000313" key="3">
    <source>
        <dbReference type="Proteomes" id="UP000318733"/>
    </source>
</evidence>
<protein>
    <submittedName>
        <fullName evidence="2">Uncharacterized protein</fullName>
    </submittedName>
</protein>
<accession>A0A556MLW7</accession>
<feature type="chain" id="PRO_5021895844" evidence="1">
    <location>
        <begin position="21"/>
        <end position="244"/>
    </location>
</feature>